<sequence length="222" mass="24461">MSPFWFVLIPALACAMFALIFVGGMRKCARKRRYGGAGLRLVLVIGFALAAIGLAALSAALYHYLELDGETQVATLALRQVEPQRYTATLKTADGGVRTFEIAGDEWQLDARVIKWQLPALLAGAPPLYRLERLSGRYGDPKQEREATRSVHPLSQDAFPDLWTIKRQFPQYLPFVDTEYGSAAYLPMLDGATYAISLGGRGGLIARPANDSTRRLLENAGW</sequence>
<keyword evidence="1" id="KW-1133">Transmembrane helix</keyword>
<evidence type="ECO:0000313" key="2">
    <source>
        <dbReference type="EMBL" id="MBB5207423.1"/>
    </source>
</evidence>
<keyword evidence="1" id="KW-0472">Membrane</keyword>
<feature type="transmembrane region" description="Helical" evidence="1">
    <location>
        <begin position="37"/>
        <end position="65"/>
    </location>
</feature>
<keyword evidence="3" id="KW-1185">Reference proteome</keyword>
<accession>A0A7W8D700</accession>
<reference evidence="2 3" key="1">
    <citation type="submission" date="2020-08" db="EMBL/GenBank/DDBJ databases">
        <title>Genomic Encyclopedia of Type Strains, Phase IV (KMG-IV): sequencing the most valuable type-strain genomes for metagenomic binning, comparative biology and taxonomic classification.</title>
        <authorList>
            <person name="Goeker M."/>
        </authorList>
    </citation>
    <scope>NUCLEOTIDE SEQUENCE [LARGE SCALE GENOMIC DNA]</scope>
    <source>
        <strain evidence="2 3">DSM 24163</strain>
    </source>
</reference>
<comment type="caution">
    <text evidence="2">The sequence shown here is derived from an EMBL/GenBank/DDBJ whole genome shotgun (WGS) entry which is preliminary data.</text>
</comment>
<evidence type="ECO:0000256" key="1">
    <source>
        <dbReference type="SAM" id="Phobius"/>
    </source>
</evidence>
<proteinExistence type="predicted"/>
<evidence type="ECO:0000313" key="3">
    <source>
        <dbReference type="Proteomes" id="UP000521199"/>
    </source>
</evidence>
<feature type="transmembrane region" description="Helical" evidence="1">
    <location>
        <begin position="6"/>
        <end position="25"/>
    </location>
</feature>
<keyword evidence="1" id="KW-0812">Transmembrane</keyword>
<gene>
    <name evidence="2" type="ORF">HNQ52_000952</name>
</gene>
<dbReference type="RefSeq" id="WP_183959981.1">
    <property type="nucleotide sequence ID" value="NZ_JACHHP010000002.1"/>
</dbReference>
<evidence type="ECO:0008006" key="4">
    <source>
        <dbReference type="Google" id="ProtNLM"/>
    </source>
</evidence>
<name>A0A7W8D700_9GAMM</name>
<protein>
    <recommendedName>
        <fullName evidence="4">Cation/multidrug efflux pump</fullName>
    </recommendedName>
</protein>
<dbReference type="AlphaFoldDB" id="A0A7W8D700"/>
<dbReference type="Proteomes" id="UP000521199">
    <property type="component" value="Unassembled WGS sequence"/>
</dbReference>
<organism evidence="2 3">
    <name type="scientific">Chiayiivirga flava</name>
    <dbReference type="NCBI Taxonomy" id="659595"/>
    <lineage>
        <taxon>Bacteria</taxon>
        <taxon>Pseudomonadati</taxon>
        <taxon>Pseudomonadota</taxon>
        <taxon>Gammaproteobacteria</taxon>
        <taxon>Lysobacterales</taxon>
        <taxon>Lysobacteraceae</taxon>
        <taxon>Chiayiivirga</taxon>
    </lineage>
</organism>
<dbReference type="EMBL" id="JACHHP010000002">
    <property type="protein sequence ID" value="MBB5207423.1"/>
    <property type="molecule type" value="Genomic_DNA"/>
</dbReference>